<dbReference type="GO" id="GO:0006423">
    <property type="term" value="P:cysteinyl-tRNA aminoacylation"/>
    <property type="evidence" value="ECO:0007669"/>
    <property type="project" value="TreeGrafter"/>
</dbReference>
<dbReference type="InterPro" id="IPR014729">
    <property type="entry name" value="Rossmann-like_a/b/a_fold"/>
</dbReference>
<feature type="non-terminal residue" evidence="5">
    <location>
        <position position="79"/>
    </location>
</feature>
<dbReference type="PANTHER" id="PTHR10890:SF3">
    <property type="entry name" value="CYSTEINE--TRNA LIGASE, CYTOPLASMIC"/>
    <property type="match status" value="1"/>
</dbReference>
<sequence>AAVEESLAPELQIYNTLTRSKEKFTTLEPGVVKMYVCGVTVYDLCHIGHARVMVFFDTAVRFMRHMGYKVTFVRNVTDI</sequence>
<dbReference type="InterPro" id="IPR024909">
    <property type="entry name" value="Cys-tRNA/MSH_ligase"/>
</dbReference>
<feature type="non-terminal residue" evidence="5">
    <location>
        <position position="1"/>
    </location>
</feature>
<dbReference type="Pfam" id="PF01406">
    <property type="entry name" value="tRNA-synt_1e"/>
    <property type="match status" value="1"/>
</dbReference>
<dbReference type="OrthoDB" id="445828at2759"/>
<evidence type="ECO:0000259" key="4">
    <source>
        <dbReference type="Pfam" id="PF01406"/>
    </source>
</evidence>
<dbReference type="SUPFAM" id="SSF52374">
    <property type="entry name" value="Nucleotidylyl transferase"/>
    <property type="match status" value="1"/>
</dbReference>
<dbReference type="Gene3D" id="3.40.50.620">
    <property type="entry name" value="HUPs"/>
    <property type="match status" value="1"/>
</dbReference>
<dbReference type="Proteomes" id="UP000601435">
    <property type="component" value="Unassembled WGS sequence"/>
</dbReference>
<dbReference type="InterPro" id="IPR032678">
    <property type="entry name" value="tRNA-synt_1_cat_dom"/>
</dbReference>
<reference evidence="5" key="1">
    <citation type="submission" date="2021-02" db="EMBL/GenBank/DDBJ databases">
        <authorList>
            <person name="Dougan E. K."/>
            <person name="Rhodes N."/>
            <person name="Thang M."/>
            <person name="Chan C."/>
        </authorList>
    </citation>
    <scope>NUCLEOTIDE SEQUENCE</scope>
</reference>
<dbReference type="AlphaFoldDB" id="A0A812M4Q2"/>
<keyword evidence="6" id="KW-1185">Reference proteome</keyword>
<evidence type="ECO:0000256" key="2">
    <source>
        <dbReference type="ARBA" id="ARBA00022741"/>
    </source>
</evidence>
<dbReference type="EMBL" id="CAJNJA010009936">
    <property type="protein sequence ID" value="CAE7252141.1"/>
    <property type="molecule type" value="Genomic_DNA"/>
</dbReference>
<evidence type="ECO:0000313" key="5">
    <source>
        <dbReference type="EMBL" id="CAE7252141.1"/>
    </source>
</evidence>
<dbReference type="GO" id="GO:0004817">
    <property type="term" value="F:cysteine-tRNA ligase activity"/>
    <property type="evidence" value="ECO:0007669"/>
    <property type="project" value="TreeGrafter"/>
</dbReference>
<evidence type="ECO:0000256" key="3">
    <source>
        <dbReference type="ARBA" id="ARBA00022840"/>
    </source>
</evidence>
<proteinExistence type="predicted"/>
<dbReference type="PANTHER" id="PTHR10890">
    <property type="entry name" value="CYSTEINYL-TRNA SYNTHETASE"/>
    <property type="match status" value="1"/>
</dbReference>
<feature type="domain" description="tRNA synthetases class I catalytic" evidence="4">
    <location>
        <begin position="24"/>
        <end position="79"/>
    </location>
</feature>
<protein>
    <submittedName>
        <fullName evidence="5">CysS protein</fullName>
    </submittedName>
</protein>
<evidence type="ECO:0000256" key="1">
    <source>
        <dbReference type="ARBA" id="ARBA00022598"/>
    </source>
</evidence>
<keyword evidence="2" id="KW-0547">Nucleotide-binding</keyword>
<gene>
    <name evidence="5" type="primary">cysS</name>
    <name evidence="5" type="ORF">SNEC2469_LOCUS5285</name>
</gene>
<accession>A0A812M4Q2</accession>
<comment type="caution">
    <text evidence="5">The sequence shown here is derived from an EMBL/GenBank/DDBJ whole genome shotgun (WGS) entry which is preliminary data.</text>
</comment>
<evidence type="ECO:0000313" key="6">
    <source>
        <dbReference type="Proteomes" id="UP000601435"/>
    </source>
</evidence>
<dbReference type="PRINTS" id="PR00983">
    <property type="entry name" value="TRNASYNTHCYS"/>
</dbReference>
<organism evidence="5 6">
    <name type="scientific">Symbiodinium necroappetens</name>
    <dbReference type="NCBI Taxonomy" id="1628268"/>
    <lineage>
        <taxon>Eukaryota</taxon>
        <taxon>Sar</taxon>
        <taxon>Alveolata</taxon>
        <taxon>Dinophyceae</taxon>
        <taxon>Suessiales</taxon>
        <taxon>Symbiodiniaceae</taxon>
        <taxon>Symbiodinium</taxon>
    </lineage>
</organism>
<keyword evidence="3" id="KW-0067">ATP-binding</keyword>
<name>A0A812M4Q2_9DINO</name>
<dbReference type="GO" id="GO:0005829">
    <property type="term" value="C:cytosol"/>
    <property type="evidence" value="ECO:0007669"/>
    <property type="project" value="TreeGrafter"/>
</dbReference>
<dbReference type="GO" id="GO:0005524">
    <property type="term" value="F:ATP binding"/>
    <property type="evidence" value="ECO:0007669"/>
    <property type="project" value="UniProtKB-KW"/>
</dbReference>
<keyword evidence="1" id="KW-0436">Ligase</keyword>